<evidence type="ECO:0000313" key="3">
    <source>
        <dbReference type="Proteomes" id="UP000249789"/>
    </source>
</evidence>
<dbReference type="Proteomes" id="UP000249789">
    <property type="component" value="Unassembled WGS sequence"/>
</dbReference>
<proteinExistence type="predicted"/>
<evidence type="ECO:0000313" key="2">
    <source>
        <dbReference type="EMBL" id="RAK78415.1"/>
    </source>
</evidence>
<dbReference type="GeneID" id="63867992"/>
<evidence type="ECO:0000256" key="1">
    <source>
        <dbReference type="SAM" id="MobiDB-lite"/>
    </source>
</evidence>
<organism evidence="2 3">
    <name type="scientific">Aspergillus fijiensis CBS 313.89</name>
    <dbReference type="NCBI Taxonomy" id="1448319"/>
    <lineage>
        <taxon>Eukaryota</taxon>
        <taxon>Fungi</taxon>
        <taxon>Dikarya</taxon>
        <taxon>Ascomycota</taxon>
        <taxon>Pezizomycotina</taxon>
        <taxon>Eurotiomycetes</taxon>
        <taxon>Eurotiomycetidae</taxon>
        <taxon>Eurotiales</taxon>
        <taxon>Aspergillaceae</taxon>
        <taxon>Aspergillus</taxon>
    </lineage>
</organism>
<feature type="region of interest" description="Disordered" evidence="1">
    <location>
        <begin position="58"/>
        <end position="86"/>
    </location>
</feature>
<dbReference type="RefSeq" id="XP_040802425.1">
    <property type="nucleotide sequence ID" value="XM_040950657.1"/>
</dbReference>
<name>A0A8G1RV53_9EURO</name>
<protein>
    <submittedName>
        <fullName evidence="2">Uncharacterized protein</fullName>
    </submittedName>
</protein>
<reference evidence="2 3" key="1">
    <citation type="submission" date="2018-02" db="EMBL/GenBank/DDBJ databases">
        <title>The genomes of Aspergillus section Nigri reveals drivers in fungal speciation.</title>
        <authorList>
            <consortium name="DOE Joint Genome Institute"/>
            <person name="Vesth T.C."/>
            <person name="Nybo J."/>
            <person name="Theobald S."/>
            <person name="Brandl J."/>
            <person name="Frisvad J.C."/>
            <person name="Nielsen K.F."/>
            <person name="Lyhne E.K."/>
            <person name="Kogle M.E."/>
            <person name="Kuo A."/>
            <person name="Riley R."/>
            <person name="Clum A."/>
            <person name="Nolan M."/>
            <person name="Lipzen A."/>
            <person name="Salamov A."/>
            <person name="Henrissat B."/>
            <person name="Wiebenga A."/>
            <person name="De vries R.P."/>
            <person name="Grigoriev I.V."/>
            <person name="Mortensen U.H."/>
            <person name="Andersen M.R."/>
            <person name="Baker S.E."/>
        </authorList>
    </citation>
    <scope>NUCLEOTIDE SEQUENCE [LARGE SCALE GENOMIC DNA]</scope>
    <source>
        <strain evidence="2 3">CBS 313.89</strain>
    </source>
</reference>
<accession>A0A8G1RV53</accession>
<gene>
    <name evidence="2" type="ORF">BO72DRAFT_73260</name>
</gene>
<dbReference type="EMBL" id="KZ824637">
    <property type="protein sequence ID" value="RAK78415.1"/>
    <property type="molecule type" value="Genomic_DNA"/>
</dbReference>
<dbReference type="VEuPathDB" id="FungiDB:BO72DRAFT_73260"/>
<sequence>MKKRLAVRLPTVRSCIDPTHFGRSPPLPFFFGNLQSGFFFLSCGFGMAVVSRIYSGVGSGERGEEEGETRESKYGESVTRWLLSES</sequence>
<dbReference type="AlphaFoldDB" id="A0A8G1RV53"/>
<keyword evidence="3" id="KW-1185">Reference proteome</keyword>